<dbReference type="Proteomes" id="UP000824469">
    <property type="component" value="Unassembled WGS sequence"/>
</dbReference>
<evidence type="ECO:0000256" key="1">
    <source>
        <dbReference type="SAM" id="MobiDB-lite"/>
    </source>
</evidence>
<proteinExistence type="predicted"/>
<gene>
    <name evidence="2" type="ORF">KI387_021712</name>
</gene>
<feature type="region of interest" description="Disordered" evidence="1">
    <location>
        <begin position="1"/>
        <end position="59"/>
    </location>
</feature>
<feature type="non-terminal residue" evidence="2">
    <location>
        <position position="1"/>
    </location>
</feature>
<feature type="non-terminal residue" evidence="2">
    <location>
        <position position="79"/>
    </location>
</feature>
<sequence length="79" mass="8507">IPLQTATNKKTKQKNRCGKAKNSGRKARQNTQKRSSIGRQGSGGDGVGGHRRAESVQGIEVILKEGEAVNKAVGEQHER</sequence>
<comment type="caution">
    <text evidence="2">The sequence shown here is derived from an EMBL/GenBank/DDBJ whole genome shotgun (WGS) entry which is preliminary data.</text>
</comment>
<protein>
    <submittedName>
        <fullName evidence="2">Uncharacterized protein</fullName>
    </submittedName>
</protein>
<accession>A0AA38GDK4</accession>
<keyword evidence="3" id="KW-1185">Reference proteome</keyword>
<feature type="compositionally biased region" description="Basic residues" evidence="1">
    <location>
        <begin position="9"/>
        <end position="28"/>
    </location>
</feature>
<evidence type="ECO:0000313" key="3">
    <source>
        <dbReference type="Proteomes" id="UP000824469"/>
    </source>
</evidence>
<dbReference type="EMBL" id="JAHRHJ020000004">
    <property type="protein sequence ID" value="KAH9319943.1"/>
    <property type="molecule type" value="Genomic_DNA"/>
</dbReference>
<reference evidence="2 3" key="1">
    <citation type="journal article" date="2021" name="Nat. Plants">
        <title>The Taxus genome provides insights into paclitaxel biosynthesis.</title>
        <authorList>
            <person name="Xiong X."/>
            <person name="Gou J."/>
            <person name="Liao Q."/>
            <person name="Li Y."/>
            <person name="Zhou Q."/>
            <person name="Bi G."/>
            <person name="Li C."/>
            <person name="Du R."/>
            <person name="Wang X."/>
            <person name="Sun T."/>
            <person name="Guo L."/>
            <person name="Liang H."/>
            <person name="Lu P."/>
            <person name="Wu Y."/>
            <person name="Zhang Z."/>
            <person name="Ro D.K."/>
            <person name="Shang Y."/>
            <person name="Huang S."/>
            <person name="Yan J."/>
        </authorList>
    </citation>
    <scope>NUCLEOTIDE SEQUENCE [LARGE SCALE GENOMIC DNA]</scope>
    <source>
        <strain evidence="2">Ta-2019</strain>
    </source>
</reference>
<dbReference type="AlphaFoldDB" id="A0AA38GDK4"/>
<name>A0AA38GDK4_TAXCH</name>
<evidence type="ECO:0000313" key="2">
    <source>
        <dbReference type="EMBL" id="KAH9319943.1"/>
    </source>
</evidence>
<organism evidence="2 3">
    <name type="scientific">Taxus chinensis</name>
    <name type="common">Chinese yew</name>
    <name type="synonym">Taxus wallichiana var. chinensis</name>
    <dbReference type="NCBI Taxonomy" id="29808"/>
    <lineage>
        <taxon>Eukaryota</taxon>
        <taxon>Viridiplantae</taxon>
        <taxon>Streptophyta</taxon>
        <taxon>Embryophyta</taxon>
        <taxon>Tracheophyta</taxon>
        <taxon>Spermatophyta</taxon>
        <taxon>Pinopsida</taxon>
        <taxon>Pinidae</taxon>
        <taxon>Conifers II</taxon>
        <taxon>Cupressales</taxon>
        <taxon>Taxaceae</taxon>
        <taxon>Taxus</taxon>
    </lineage>
</organism>